<dbReference type="PROSITE" id="PS00675">
    <property type="entry name" value="SIGMA54_INTERACT_1"/>
    <property type="match status" value="1"/>
</dbReference>
<evidence type="ECO:0000256" key="2">
    <source>
        <dbReference type="ARBA" id="ARBA00022840"/>
    </source>
</evidence>
<proteinExistence type="predicted"/>
<evidence type="ECO:0000256" key="1">
    <source>
        <dbReference type="ARBA" id="ARBA00022741"/>
    </source>
</evidence>
<sequence length="460" mass="52860">MLMEKLKVKIEGKNLDFIQNILNSTLDNLVEICSGDCNLLITDTIPDSADNLFIVVWDKHDVTKIEEKIISFRNYNHKYLRGFFLKDEVRKNSETFIKTIKEVKEEVFFKKDIHKKAGDIKNQKQYIEIGSLVESGTQGSFEDIYGEPRFTTLFIDKPMLNLMSKLSRILEEIKPAIENMANHYKDVIGRVKETGGIDKTSKEFDMRLIEELNKLKKIAPVELPSLLLTGETGAGKTLIARWIYGKIRQFYGNDKYSGDIQEVNSSGLSANLLESDLFGHVKGAFTDAKTTKPGKALLAIGGVLFLDEIGDMNLEVQPKVMKFIEEKTFTPEGWPYPTKFYTPLLVIAATNKNLEEEVRKGTFRKDLYSRFKHRVYVPSIEERKGSLHVLIDLILQNYGMKEKGIKFISIDALEEFKKIQYEENWRELERTVRDTAYRSLELGLDMILPDIIKEVISTKI</sequence>
<organism evidence="4">
    <name type="scientific">Dictyoglomus turgidum</name>
    <dbReference type="NCBI Taxonomy" id="513050"/>
    <lineage>
        <taxon>Bacteria</taxon>
        <taxon>Pseudomonadati</taxon>
        <taxon>Dictyoglomota</taxon>
        <taxon>Dictyoglomia</taxon>
        <taxon>Dictyoglomales</taxon>
        <taxon>Dictyoglomaceae</taxon>
        <taxon>Dictyoglomus</taxon>
    </lineage>
</organism>
<dbReference type="GO" id="GO:0005524">
    <property type="term" value="F:ATP binding"/>
    <property type="evidence" value="ECO:0007669"/>
    <property type="project" value="UniProtKB-KW"/>
</dbReference>
<dbReference type="SMART" id="SM00382">
    <property type="entry name" value="AAA"/>
    <property type="match status" value="1"/>
</dbReference>
<dbReference type="InterPro" id="IPR025662">
    <property type="entry name" value="Sigma_54_int_dom_ATP-bd_1"/>
</dbReference>
<dbReference type="Gene3D" id="3.40.50.300">
    <property type="entry name" value="P-loop containing nucleotide triphosphate hydrolases"/>
    <property type="match status" value="1"/>
</dbReference>
<dbReference type="CDD" id="cd00009">
    <property type="entry name" value="AAA"/>
    <property type="match status" value="1"/>
</dbReference>
<dbReference type="Pfam" id="PF00158">
    <property type="entry name" value="Sigma54_activat"/>
    <property type="match status" value="1"/>
</dbReference>
<dbReference type="InterPro" id="IPR027417">
    <property type="entry name" value="P-loop_NTPase"/>
</dbReference>
<dbReference type="InterPro" id="IPR003593">
    <property type="entry name" value="AAA+_ATPase"/>
</dbReference>
<evidence type="ECO:0000313" key="4">
    <source>
        <dbReference type="EMBL" id="HGB30406.1"/>
    </source>
</evidence>
<name>A0A7C3WL76_9BACT</name>
<protein>
    <submittedName>
        <fullName evidence="4">AAA family ATPase</fullName>
    </submittedName>
</protein>
<dbReference type="PROSITE" id="PS50045">
    <property type="entry name" value="SIGMA54_INTERACT_4"/>
    <property type="match status" value="1"/>
</dbReference>
<accession>A0A7C3WL76</accession>
<gene>
    <name evidence="4" type="ORF">ENV35_00850</name>
</gene>
<reference evidence="4" key="1">
    <citation type="journal article" date="2020" name="mSystems">
        <title>Genome- and Community-Level Interaction Insights into Carbon Utilization and Element Cycling Functions of Hydrothermarchaeota in Hydrothermal Sediment.</title>
        <authorList>
            <person name="Zhou Z."/>
            <person name="Liu Y."/>
            <person name="Xu W."/>
            <person name="Pan J."/>
            <person name="Luo Z.H."/>
            <person name="Li M."/>
        </authorList>
    </citation>
    <scope>NUCLEOTIDE SEQUENCE [LARGE SCALE GENOMIC DNA]</scope>
    <source>
        <strain evidence="4">SpSt-751</strain>
    </source>
</reference>
<dbReference type="GO" id="GO:0006355">
    <property type="term" value="P:regulation of DNA-templated transcription"/>
    <property type="evidence" value="ECO:0007669"/>
    <property type="project" value="InterPro"/>
</dbReference>
<comment type="caution">
    <text evidence="4">The sequence shown here is derived from an EMBL/GenBank/DDBJ whole genome shotgun (WGS) entry which is preliminary data.</text>
</comment>
<dbReference type="AlphaFoldDB" id="A0A7C3WL76"/>
<feature type="domain" description="Sigma-54 factor interaction" evidence="3">
    <location>
        <begin position="212"/>
        <end position="437"/>
    </location>
</feature>
<dbReference type="SUPFAM" id="SSF52540">
    <property type="entry name" value="P-loop containing nucleoside triphosphate hydrolases"/>
    <property type="match status" value="1"/>
</dbReference>
<dbReference type="InterPro" id="IPR002078">
    <property type="entry name" value="Sigma_54_int"/>
</dbReference>
<dbReference type="EMBL" id="DTGA01000025">
    <property type="protein sequence ID" value="HGB30406.1"/>
    <property type="molecule type" value="Genomic_DNA"/>
</dbReference>
<evidence type="ECO:0000259" key="3">
    <source>
        <dbReference type="PROSITE" id="PS50045"/>
    </source>
</evidence>
<dbReference type="PANTHER" id="PTHR32071">
    <property type="entry name" value="TRANSCRIPTIONAL REGULATORY PROTEIN"/>
    <property type="match status" value="1"/>
</dbReference>
<keyword evidence="1" id="KW-0547">Nucleotide-binding</keyword>
<keyword evidence="2" id="KW-0067">ATP-binding</keyword>